<comment type="similarity">
    <text evidence="1">Belongs to the sulfatase family.</text>
</comment>
<dbReference type="AlphaFoldDB" id="A0A1H2SPF1"/>
<evidence type="ECO:0000259" key="3">
    <source>
        <dbReference type="Pfam" id="PF00884"/>
    </source>
</evidence>
<dbReference type="GO" id="GO:0004065">
    <property type="term" value="F:arylsulfatase activity"/>
    <property type="evidence" value="ECO:0007669"/>
    <property type="project" value="TreeGrafter"/>
</dbReference>
<dbReference type="PANTHER" id="PTHR42693">
    <property type="entry name" value="ARYLSULFATASE FAMILY MEMBER"/>
    <property type="match status" value="1"/>
</dbReference>
<evidence type="ECO:0000313" key="5">
    <source>
        <dbReference type="Proteomes" id="UP000199595"/>
    </source>
</evidence>
<dbReference type="EMBL" id="FNNJ01000001">
    <property type="protein sequence ID" value="SDW32944.1"/>
    <property type="molecule type" value="Genomic_DNA"/>
</dbReference>
<reference evidence="4 5" key="1">
    <citation type="submission" date="2016-10" db="EMBL/GenBank/DDBJ databases">
        <authorList>
            <person name="de Groot N.N."/>
        </authorList>
    </citation>
    <scope>NUCLEOTIDE SEQUENCE [LARGE SCALE GENOMIC DNA]</scope>
    <source>
        <strain evidence="4 5">DSM 24956</strain>
    </source>
</reference>
<feature type="domain" description="Sulfatase N-terminal" evidence="3">
    <location>
        <begin position="31"/>
        <end position="404"/>
    </location>
</feature>
<dbReference type="InterPro" id="IPR017850">
    <property type="entry name" value="Alkaline_phosphatase_core_sf"/>
</dbReference>
<accession>A0A1H2SPF1</accession>
<keyword evidence="5" id="KW-1185">Reference proteome</keyword>
<dbReference type="STRING" id="762486.SAMN05444411_101492"/>
<dbReference type="SUPFAM" id="SSF53649">
    <property type="entry name" value="Alkaline phosphatase-like"/>
    <property type="match status" value="1"/>
</dbReference>
<dbReference type="PANTHER" id="PTHR42693:SF53">
    <property type="entry name" value="ENDO-4-O-SULFATASE"/>
    <property type="match status" value="1"/>
</dbReference>
<name>A0A1H2SPF1_9FLAO</name>
<dbReference type="Pfam" id="PF00884">
    <property type="entry name" value="Sulfatase"/>
    <property type="match status" value="1"/>
</dbReference>
<dbReference type="CDD" id="cd16143">
    <property type="entry name" value="ARS_like"/>
    <property type="match status" value="1"/>
</dbReference>
<dbReference type="Proteomes" id="UP000199595">
    <property type="component" value="Unassembled WGS sequence"/>
</dbReference>
<dbReference type="Gene3D" id="3.40.720.10">
    <property type="entry name" value="Alkaline Phosphatase, subunit A"/>
    <property type="match status" value="1"/>
</dbReference>
<dbReference type="OrthoDB" id="9765065at2"/>
<evidence type="ECO:0000256" key="1">
    <source>
        <dbReference type="ARBA" id="ARBA00008779"/>
    </source>
</evidence>
<dbReference type="InterPro" id="IPR000917">
    <property type="entry name" value="Sulfatase_N"/>
</dbReference>
<dbReference type="RefSeq" id="WP_090120301.1">
    <property type="nucleotide sequence ID" value="NZ_FNNJ01000001.1"/>
</dbReference>
<organism evidence="4 5">
    <name type="scientific">Lutibacter oricola</name>
    <dbReference type="NCBI Taxonomy" id="762486"/>
    <lineage>
        <taxon>Bacteria</taxon>
        <taxon>Pseudomonadati</taxon>
        <taxon>Bacteroidota</taxon>
        <taxon>Flavobacteriia</taxon>
        <taxon>Flavobacteriales</taxon>
        <taxon>Flavobacteriaceae</taxon>
        <taxon>Lutibacter</taxon>
    </lineage>
</organism>
<sequence length="518" mass="57928">MKVFKIKIVVALITLLTVFSVEMFAQKNSRPNVIVVLADDLGTGDVSYYRKLHSNKIVLETPNLDKLANEGMIFTNAHSPAALCATSRYAIMTGNSCYRSAEGWGVWGGYSKPVIKEEQLTLGRLMKQANYNTAFFGKWHIGTGFGRKDNSEVLFISNRQEKKNPRVPVDITKILYGPKQFGFDYSLSLPAGIQNTPYAIYENHKWLKLKENSTIKVINQEDYKRLGVDHFNKPGWGDSNWNPSEMGPLLASKAVDYIAENANKTAPFFMYYCSQAVHTPHAPPTEINGVKIKGTTPSKHLDMVKELDQQVGMLINELKKQGVYDNTVIIFTSDNGGLGPDIVPDSYSSGHQPSSIYRGSKNLPYEGGHRVPFIVSWPHNIKKQQQSSQPIIGMDIMATLAGITNQTIGKSVAQDSHNLMPVLKNVKGAKTHDFLMVQGGADKEYIINDKGWKLILQVNKKTKDYLDATPIGLFNLNDNQIEEQSKDYINNPAYQDKVASLLKKYKETIKSNVYLGNH</sequence>
<gene>
    <name evidence="4" type="ORF">SAMN05444411_101492</name>
</gene>
<evidence type="ECO:0000256" key="2">
    <source>
        <dbReference type="ARBA" id="ARBA00022801"/>
    </source>
</evidence>
<keyword evidence="2" id="KW-0378">Hydrolase</keyword>
<protein>
    <submittedName>
        <fullName evidence="4">Arylsulfatase A</fullName>
    </submittedName>
</protein>
<proteinExistence type="inferred from homology"/>
<dbReference type="InterPro" id="IPR050738">
    <property type="entry name" value="Sulfatase"/>
</dbReference>
<evidence type="ECO:0000313" key="4">
    <source>
        <dbReference type="EMBL" id="SDW32944.1"/>
    </source>
</evidence>